<dbReference type="Pfam" id="PF13424">
    <property type="entry name" value="TPR_12"/>
    <property type="match status" value="1"/>
</dbReference>
<dbReference type="InterPro" id="IPR011990">
    <property type="entry name" value="TPR-like_helical_dom_sf"/>
</dbReference>
<dbReference type="Pfam" id="PF13401">
    <property type="entry name" value="AAA_22"/>
    <property type="match status" value="1"/>
</dbReference>
<evidence type="ECO:0000259" key="4">
    <source>
        <dbReference type="Pfam" id="PF25872"/>
    </source>
</evidence>
<dbReference type="Gene3D" id="1.25.40.10">
    <property type="entry name" value="Tetratricopeptide repeat domain"/>
    <property type="match status" value="1"/>
</dbReference>
<dbReference type="PRINTS" id="PR00364">
    <property type="entry name" value="DISEASERSIST"/>
</dbReference>
<reference evidence="6 7" key="2">
    <citation type="journal article" date="2014" name="Int. J. Syst. Evol. Microbiol.">
        <title>Complete genome sequence of Corynebacterium casei LMG S-19264T (=DSM 44701T), isolated from a smear-ripened cheese.</title>
        <authorList>
            <consortium name="US DOE Joint Genome Institute (JGI-PGF)"/>
            <person name="Walter F."/>
            <person name="Albersmeier A."/>
            <person name="Kalinowski J."/>
            <person name="Ruckert C."/>
        </authorList>
    </citation>
    <scope>NUCLEOTIDE SEQUENCE [LARGE SCALE GENOMIC DNA]</scope>
    <source>
        <strain evidence="6 7">CGMCC 4.7206</strain>
    </source>
</reference>
<dbReference type="PROSITE" id="PS50005">
    <property type="entry name" value="TPR"/>
    <property type="match status" value="1"/>
</dbReference>
<feature type="domain" description="Winged helix-turn-helix" evidence="4">
    <location>
        <begin position="385"/>
        <end position="459"/>
    </location>
</feature>
<organism evidence="6 7">
    <name type="scientific">Saccharopolyspora thermophila</name>
    <dbReference type="NCBI Taxonomy" id="89367"/>
    <lineage>
        <taxon>Bacteria</taxon>
        <taxon>Bacillati</taxon>
        <taxon>Actinomycetota</taxon>
        <taxon>Actinomycetes</taxon>
        <taxon>Pseudonocardiales</taxon>
        <taxon>Pseudonocardiaceae</taxon>
        <taxon>Saccharopolyspora</taxon>
    </lineage>
</organism>
<dbReference type="PANTHER" id="PTHR47691:SF3">
    <property type="entry name" value="HTH-TYPE TRANSCRIPTIONAL REGULATOR RV0890C-RELATED"/>
    <property type="match status" value="1"/>
</dbReference>
<gene>
    <name evidence="5" type="ORF">GCM10009545_09910</name>
    <name evidence="6" type="ORF">GCM10011581_42980</name>
</gene>
<dbReference type="Gene3D" id="3.40.50.300">
    <property type="entry name" value="P-loop containing nucleotide triphosphate hydrolases"/>
    <property type="match status" value="1"/>
</dbReference>
<keyword evidence="8" id="KW-1185">Reference proteome</keyword>
<reference evidence="5" key="5">
    <citation type="submission" date="2023-12" db="EMBL/GenBank/DDBJ databases">
        <authorList>
            <person name="Sun Q."/>
            <person name="Inoue M."/>
        </authorList>
    </citation>
    <scope>NUCLEOTIDE SEQUENCE</scope>
    <source>
        <strain evidence="5">JCM 10664</strain>
    </source>
</reference>
<dbReference type="InterPro" id="IPR019734">
    <property type="entry name" value="TPR_rpt"/>
</dbReference>
<dbReference type="EMBL" id="BAAAHC010000003">
    <property type="protein sequence ID" value="GAA0509805.1"/>
    <property type="molecule type" value="Genomic_DNA"/>
</dbReference>
<dbReference type="InterPro" id="IPR027417">
    <property type="entry name" value="P-loop_NTPase"/>
</dbReference>
<dbReference type="GO" id="GO:0016887">
    <property type="term" value="F:ATP hydrolysis activity"/>
    <property type="evidence" value="ECO:0007669"/>
    <property type="project" value="InterPro"/>
</dbReference>
<dbReference type="SUPFAM" id="SSF48452">
    <property type="entry name" value="TPR-like"/>
    <property type="match status" value="1"/>
</dbReference>
<evidence type="ECO:0000256" key="1">
    <source>
        <dbReference type="PROSITE-ProRule" id="PRU00339"/>
    </source>
</evidence>
<keyword evidence="1" id="KW-0802">TPR repeat</keyword>
<comment type="caution">
    <text evidence="6">The sequence shown here is derived from an EMBL/GenBank/DDBJ whole genome shotgun (WGS) entry which is preliminary data.</text>
</comment>
<feature type="repeat" description="TPR" evidence="1">
    <location>
        <begin position="640"/>
        <end position="673"/>
    </location>
</feature>
<dbReference type="Proteomes" id="UP001500220">
    <property type="component" value="Unassembled WGS sequence"/>
</dbReference>
<feature type="domain" description="ORC1/DEAH AAA+ ATPase" evidence="3">
    <location>
        <begin position="159"/>
        <end position="254"/>
    </location>
</feature>
<reference evidence="6" key="4">
    <citation type="submission" date="2020-09" db="EMBL/GenBank/DDBJ databases">
        <authorList>
            <person name="Sun Q."/>
            <person name="Zhou Y."/>
        </authorList>
    </citation>
    <scope>NUCLEOTIDE SEQUENCE</scope>
    <source>
        <strain evidence="6">CGMCC 4.7206</strain>
    </source>
</reference>
<sequence length="808" mass="88096">MSPRGVGRRAAPVPDPQSPLGRFALDLQRLRQEAGNPSYETLSYETARLGHSFSDTSLRNAAAGKQVPTWDVTEMFVRACVAFAHANPEHAADSARGWTAKELAAQWAQRWRKLRHAPDPVERRAEPATPEGNLPAELTTFIGRERELAEAERLLGRSRLVTLVGIGGVGKTRLSLRVAARAGRACPDGTWLVELAGLRQPGMLARTVAAALGVRESNPSALADFLSGKRLVLVLDNCEHLLDECAALARSLLAAAPQLLIVATSRQPLGITGEHTMLVRPLPLPDGDDLSDAVALFVDRASAVVPGFALTPENRGVVAELCRRLDGIPLAIELAARWLRVLRPQDLLERLGDCFRLLRNGDRGGDQRHRTLRALFDWSWDLCSPTEQAVWARLSVFEGGVALDAAEAVAADEETTAEDVFDAVAGLVDKSILTTVDTSGQVRYALLETLRQYGRERLAESGDEPQVRARHRAWCARLVRSAEAEWGGAAQVMWFERLRHEHADLRGALDSWLRTGDTEAVLCATSSLAFYWIACGLLREGRDWLDRARRQHSEPGLALARGLWASAYLAAVQGDFAASLEQLSAAEGIARRFRDSRLLTDAAMVRGLAAVYRGERDEAAAFSEAALAGYRDWGDPFRVQLGLGQLGMVHAAGGDSDRAIELYEQALEIGKAHGESWLRSSVLWVLGIEHLHRGDSAAATALLRETLLLKRGFNDRLGIAAVADALAWVASAEDRAADAARLFGFAHATWRHVGERLLGFPDLVARHEHHTDRVRDSLGEDCFAKEFDEGARLSVPDGVALAAGLTRP</sequence>
<evidence type="ECO:0000259" key="3">
    <source>
        <dbReference type="Pfam" id="PF13401"/>
    </source>
</evidence>
<dbReference type="InterPro" id="IPR058852">
    <property type="entry name" value="HTH_77"/>
</dbReference>
<dbReference type="Proteomes" id="UP000597989">
    <property type="component" value="Unassembled WGS sequence"/>
</dbReference>
<dbReference type="AlphaFoldDB" id="A0A917NHJ3"/>
<evidence type="ECO:0000313" key="7">
    <source>
        <dbReference type="Proteomes" id="UP000597989"/>
    </source>
</evidence>
<protein>
    <submittedName>
        <fullName evidence="6">LuxR family transcriptional regulator</fullName>
    </submittedName>
</protein>
<feature type="region of interest" description="Disordered" evidence="2">
    <location>
        <begin position="1"/>
        <end position="20"/>
    </location>
</feature>
<evidence type="ECO:0000313" key="5">
    <source>
        <dbReference type="EMBL" id="GAA0509805.1"/>
    </source>
</evidence>
<dbReference type="SUPFAM" id="SSF52540">
    <property type="entry name" value="P-loop containing nucleoside triphosphate hydrolases"/>
    <property type="match status" value="1"/>
</dbReference>
<evidence type="ECO:0000313" key="8">
    <source>
        <dbReference type="Proteomes" id="UP001500220"/>
    </source>
</evidence>
<proteinExistence type="predicted"/>
<accession>A0A917NHJ3</accession>
<name>A0A917NHJ3_9PSEU</name>
<dbReference type="RefSeq" id="WP_188990503.1">
    <property type="nucleotide sequence ID" value="NZ_BAAAHC010000003.1"/>
</dbReference>
<evidence type="ECO:0000313" key="6">
    <source>
        <dbReference type="EMBL" id="GGJ01175.1"/>
    </source>
</evidence>
<dbReference type="EMBL" id="BMMT01000018">
    <property type="protein sequence ID" value="GGJ01175.1"/>
    <property type="molecule type" value="Genomic_DNA"/>
</dbReference>
<reference evidence="8" key="3">
    <citation type="journal article" date="2019" name="Int. J. Syst. Evol. Microbiol.">
        <title>The Global Catalogue of Microorganisms (GCM) 10K type strain sequencing project: providing services to taxonomists for standard genome sequencing and annotation.</title>
        <authorList>
            <consortium name="The Broad Institute Genomics Platform"/>
            <consortium name="The Broad Institute Genome Sequencing Center for Infectious Disease"/>
            <person name="Wu L."/>
            <person name="Ma J."/>
        </authorList>
    </citation>
    <scope>NUCLEOTIDE SEQUENCE [LARGE SCALE GENOMIC DNA]</scope>
    <source>
        <strain evidence="8">JCM 10664</strain>
    </source>
</reference>
<evidence type="ECO:0000256" key="2">
    <source>
        <dbReference type="SAM" id="MobiDB-lite"/>
    </source>
</evidence>
<dbReference type="InterPro" id="IPR049945">
    <property type="entry name" value="AAA_22"/>
</dbReference>
<dbReference type="PANTHER" id="PTHR47691">
    <property type="entry name" value="REGULATOR-RELATED"/>
    <property type="match status" value="1"/>
</dbReference>
<reference evidence="5" key="1">
    <citation type="journal article" date="2014" name="Int. J. Syst. Evol. Microbiol.">
        <title>Complete genome of a new Firmicutes species belonging to the dominant human colonic microbiota ('Ruminococcus bicirculans') reveals two chromosomes and a selective capacity to utilize plant glucans.</title>
        <authorList>
            <consortium name="NISC Comparative Sequencing Program"/>
            <person name="Wegmann U."/>
            <person name="Louis P."/>
            <person name="Goesmann A."/>
            <person name="Henrissat B."/>
            <person name="Duncan S.H."/>
            <person name="Flint H.J."/>
        </authorList>
    </citation>
    <scope>NUCLEOTIDE SEQUENCE</scope>
    <source>
        <strain evidence="5">JCM 10664</strain>
    </source>
</reference>
<dbReference type="Pfam" id="PF25872">
    <property type="entry name" value="HTH_77"/>
    <property type="match status" value="1"/>
</dbReference>